<proteinExistence type="predicted"/>
<gene>
    <name evidence="3" type="ORF">GPECTOR_13g680</name>
</gene>
<evidence type="ECO:0000256" key="1">
    <source>
        <dbReference type="SAM" id="MobiDB-lite"/>
    </source>
</evidence>
<feature type="signal peptide" evidence="2">
    <location>
        <begin position="1"/>
        <end position="30"/>
    </location>
</feature>
<sequence>MGSRHRPGALPRWLAALLLLICSTPVPSRALADPTADAALSILLGDRPLEPPANVLQLAGVKPADGSADSFLPAGDAWRSLLSPYPRAVLPNPNPTPTPRPTPSAARKLLSHPSSSSSSSSADGDSLQCGGLFPPRGCTAGGDCSRGTCPLAPVQAATLEDCLCAVNCAAAVLVSWCAAGYRGCLGTCLRQQPPNPWTRCPNSCTLQVSLF</sequence>
<dbReference type="EMBL" id="LSYV01000014">
    <property type="protein sequence ID" value="KXZ51193.1"/>
    <property type="molecule type" value="Genomic_DNA"/>
</dbReference>
<evidence type="ECO:0000256" key="2">
    <source>
        <dbReference type="SAM" id="SignalP"/>
    </source>
</evidence>
<keyword evidence="4" id="KW-1185">Reference proteome</keyword>
<reference evidence="4" key="1">
    <citation type="journal article" date="2016" name="Nat. Commun.">
        <title>The Gonium pectorale genome demonstrates co-option of cell cycle regulation during the evolution of multicellularity.</title>
        <authorList>
            <person name="Hanschen E.R."/>
            <person name="Marriage T.N."/>
            <person name="Ferris P.J."/>
            <person name="Hamaji T."/>
            <person name="Toyoda A."/>
            <person name="Fujiyama A."/>
            <person name="Neme R."/>
            <person name="Noguchi H."/>
            <person name="Minakuchi Y."/>
            <person name="Suzuki M."/>
            <person name="Kawai-Toyooka H."/>
            <person name="Smith D.R."/>
            <person name="Sparks H."/>
            <person name="Anderson J."/>
            <person name="Bakaric R."/>
            <person name="Luria V."/>
            <person name="Karger A."/>
            <person name="Kirschner M.W."/>
            <person name="Durand P.M."/>
            <person name="Michod R.E."/>
            <person name="Nozaki H."/>
            <person name="Olson B.J."/>
        </authorList>
    </citation>
    <scope>NUCLEOTIDE SEQUENCE [LARGE SCALE GENOMIC DNA]</scope>
    <source>
        <strain evidence="4">NIES-2863</strain>
    </source>
</reference>
<evidence type="ECO:0000313" key="3">
    <source>
        <dbReference type="EMBL" id="KXZ51193.1"/>
    </source>
</evidence>
<evidence type="ECO:0000313" key="4">
    <source>
        <dbReference type="Proteomes" id="UP000075714"/>
    </source>
</evidence>
<accession>A0A150GMX6</accession>
<comment type="caution">
    <text evidence="3">The sequence shown here is derived from an EMBL/GenBank/DDBJ whole genome shotgun (WGS) entry which is preliminary data.</text>
</comment>
<organism evidence="3 4">
    <name type="scientific">Gonium pectorale</name>
    <name type="common">Green alga</name>
    <dbReference type="NCBI Taxonomy" id="33097"/>
    <lineage>
        <taxon>Eukaryota</taxon>
        <taxon>Viridiplantae</taxon>
        <taxon>Chlorophyta</taxon>
        <taxon>core chlorophytes</taxon>
        <taxon>Chlorophyceae</taxon>
        <taxon>CS clade</taxon>
        <taxon>Chlamydomonadales</taxon>
        <taxon>Volvocaceae</taxon>
        <taxon>Gonium</taxon>
    </lineage>
</organism>
<keyword evidence="2" id="KW-0732">Signal</keyword>
<feature type="chain" id="PRO_5007562200" evidence="2">
    <location>
        <begin position="31"/>
        <end position="211"/>
    </location>
</feature>
<protein>
    <submittedName>
        <fullName evidence="3">Uncharacterized protein</fullName>
    </submittedName>
</protein>
<feature type="region of interest" description="Disordered" evidence="1">
    <location>
        <begin position="88"/>
        <end position="125"/>
    </location>
</feature>
<name>A0A150GMX6_GONPE</name>
<feature type="compositionally biased region" description="Pro residues" evidence="1">
    <location>
        <begin position="92"/>
        <end position="102"/>
    </location>
</feature>
<dbReference type="AlphaFoldDB" id="A0A150GMX6"/>
<dbReference type="Proteomes" id="UP000075714">
    <property type="component" value="Unassembled WGS sequence"/>
</dbReference>